<name>W6NA37_HAECO</name>
<sequence length="106" mass="11748">MKLLKRSQLKPEDLNVAVEKASDTPLEKAASEESVSKLFSEDEPSLGTKITSAVKSTAVSIWEWKKDTCCLMPQNCCLLSDKCCLSKLPCFRQLRDKLVPGKEAEA</sequence>
<keyword evidence="2" id="KW-1185">Reference proteome</keyword>
<gene>
    <name evidence="1" type="ORF">HCOI_00260100</name>
</gene>
<evidence type="ECO:0000313" key="2">
    <source>
        <dbReference type="Proteomes" id="UP000025227"/>
    </source>
</evidence>
<dbReference type="OrthoDB" id="5850606at2759"/>
<proteinExistence type="predicted"/>
<dbReference type="OMA" id="AVSIWEW"/>
<dbReference type="EMBL" id="CAVP010055685">
    <property type="protein sequence ID" value="CDL94148.1"/>
    <property type="molecule type" value="Genomic_DNA"/>
</dbReference>
<dbReference type="AlphaFoldDB" id="W6NA37"/>
<accession>W6NA37</accession>
<evidence type="ECO:0000313" key="3">
    <source>
        <dbReference type="WBParaSite" id="HCON_00039300-00001"/>
    </source>
</evidence>
<reference evidence="1" key="1">
    <citation type="submission" date="2013-03" db="EMBL/GenBank/DDBJ databases">
        <authorList>
            <person name="Aslett M."/>
        </authorList>
    </citation>
    <scope>NUCLEOTIDE SEQUENCE [LARGE SCALE GENOMIC DNA]</scope>
    <source>
        <strain evidence="1">ISE/inbred ISE</strain>
    </source>
</reference>
<reference evidence="3" key="3">
    <citation type="submission" date="2020-12" db="UniProtKB">
        <authorList>
            <consortium name="WormBaseParasite"/>
        </authorList>
    </citation>
    <scope>IDENTIFICATION</scope>
    <source>
        <strain evidence="3">MHco3</strain>
    </source>
</reference>
<evidence type="ECO:0000313" key="1">
    <source>
        <dbReference type="EMBL" id="CDL94148.1"/>
    </source>
</evidence>
<dbReference type="Proteomes" id="UP000025227">
    <property type="component" value="Unplaced"/>
</dbReference>
<protein>
    <submittedName>
        <fullName evidence="3">Mersacidin/lichenicidin family type 2 lantibiotic</fullName>
    </submittedName>
</protein>
<dbReference type="WBParaSite" id="HCON_00039300-00001">
    <property type="protein sequence ID" value="HCON_00039300-00001"/>
    <property type="gene ID" value="HCON_00039300"/>
</dbReference>
<reference evidence="1" key="2">
    <citation type="submission" date="2013-05" db="EMBL/GenBank/DDBJ databases">
        <title>The genome and transcriptome of Haemonchus contortus: a key model parasite for drug and vaccine discovery.</title>
        <authorList>
            <person name="Laing R."/>
            <person name="Kikuchi T."/>
            <person name="Martinelli A."/>
            <person name="Tsai I.J."/>
            <person name="Beech R.N."/>
            <person name="Redman E."/>
            <person name="Holroyd N."/>
            <person name="Bartley D.J."/>
            <person name="Beasley H."/>
            <person name="Britton C."/>
            <person name="Curran D."/>
            <person name="Devaney E."/>
            <person name="Gilabert A."/>
            <person name="Jackson F."/>
            <person name="Hunt M."/>
            <person name="Johnston S."/>
            <person name="Kryukov I."/>
            <person name="Li K."/>
            <person name="Morrison A.A."/>
            <person name="Reid A.J."/>
            <person name="Sargison N."/>
            <person name="Saunders G."/>
            <person name="Wasmuth J.D."/>
            <person name="Wolstenholme A."/>
            <person name="Berriman M."/>
            <person name="Gilleard J.S."/>
            <person name="Cotton J.A."/>
        </authorList>
    </citation>
    <scope>NUCLEOTIDE SEQUENCE [LARGE SCALE GENOMIC DNA]</scope>
    <source>
        <strain evidence="1">ISE/inbred ISE</strain>
    </source>
</reference>
<organism evidence="1">
    <name type="scientific">Haemonchus contortus</name>
    <name type="common">Barber pole worm</name>
    <dbReference type="NCBI Taxonomy" id="6289"/>
    <lineage>
        <taxon>Eukaryota</taxon>
        <taxon>Metazoa</taxon>
        <taxon>Ecdysozoa</taxon>
        <taxon>Nematoda</taxon>
        <taxon>Chromadorea</taxon>
        <taxon>Rhabditida</taxon>
        <taxon>Rhabditina</taxon>
        <taxon>Rhabditomorpha</taxon>
        <taxon>Strongyloidea</taxon>
        <taxon>Trichostrongylidae</taxon>
        <taxon>Haemonchus</taxon>
    </lineage>
</organism>